<evidence type="ECO:0000313" key="3">
    <source>
        <dbReference type="Proteomes" id="UP000725002"/>
    </source>
</evidence>
<dbReference type="Gene3D" id="2.180.10.10">
    <property type="entry name" value="RHS repeat-associated core"/>
    <property type="match status" value="1"/>
</dbReference>
<dbReference type="EMBL" id="JADILV010000046">
    <property type="protein sequence ID" value="MBO8483822.1"/>
    <property type="molecule type" value="Genomic_DNA"/>
</dbReference>
<proteinExistence type="predicted"/>
<reference evidence="2" key="2">
    <citation type="journal article" date="2021" name="PeerJ">
        <title>Extensive microbial diversity within the chicken gut microbiome revealed by metagenomics and culture.</title>
        <authorList>
            <person name="Gilroy R."/>
            <person name="Ravi A."/>
            <person name="Getino M."/>
            <person name="Pursley I."/>
            <person name="Horton D.L."/>
            <person name="Alikhan N.F."/>
            <person name="Baker D."/>
            <person name="Gharbi K."/>
            <person name="Hall N."/>
            <person name="Watson M."/>
            <person name="Adriaenssens E.M."/>
            <person name="Foster-Nyarko E."/>
            <person name="Jarju S."/>
            <person name="Secka A."/>
            <person name="Antonio M."/>
            <person name="Oren A."/>
            <person name="Chaudhuri R.R."/>
            <person name="La Ragione R."/>
            <person name="Hildebrand F."/>
            <person name="Pallen M.J."/>
        </authorList>
    </citation>
    <scope>NUCLEOTIDE SEQUENCE</scope>
    <source>
        <strain evidence="2">G3-8215</strain>
    </source>
</reference>
<feature type="chain" id="PRO_5036876078" evidence="1">
    <location>
        <begin position="18"/>
        <end position="79"/>
    </location>
</feature>
<sequence length="79" mass="8741">MKKVFFLLCAFVFSAFAAGQEKTQSGTTGKTIVFEYDAAGNRIATADGLLVAEYSYDAWGRLRNPQTHEVYLPGQEPDM</sequence>
<accession>A0A940DRQ8</accession>
<dbReference type="AlphaFoldDB" id="A0A940DRQ8"/>
<protein>
    <submittedName>
        <fullName evidence="2">RHS repeat protein</fullName>
    </submittedName>
</protein>
<evidence type="ECO:0000313" key="2">
    <source>
        <dbReference type="EMBL" id="MBO8483822.1"/>
    </source>
</evidence>
<evidence type="ECO:0000256" key="1">
    <source>
        <dbReference type="SAM" id="SignalP"/>
    </source>
</evidence>
<organism evidence="2 3">
    <name type="scientific">Candidatus Cryptobacteroides avicola</name>
    <dbReference type="NCBI Taxonomy" id="2840757"/>
    <lineage>
        <taxon>Bacteria</taxon>
        <taxon>Pseudomonadati</taxon>
        <taxon>Bacteroidota</taxon>
        <taxon>Bacteroidia</taxon>
        <taxon>Bacteroidales</taxon>
        <taxon>Candidatus Cryptobacteroides</taxon>
    </lineage>
</organism>
<gene>
    <name evidence="2" type="ORF">IAB75_06890</name>
</gene>
<name>A0A940DRQ8_9BACT</name>
<dbReference type="Proteomes" id="UP000725002">
    <property type="component" value="Unassembled WGS sequence"/>
</dbReference>
<feature type="signal peptide" evidence="1">
    <location>
        <begin position="1"/>
        <end position="17"/>
    </location>
</feature>
<comment type="caution">
    <text evidence="2">The sequence shown here is derived from an EMBL/GenBank/DDBJ whole genome shotgun (WGS) entry which is preliminary data.</text>
</comment>
<reference evidence="2" key="1">
    <citation type="submission" date="2020-10" db="EMBL/GenBank/DDBJ databases">
        <authorList>
            <person name="Gilroy R."/>
        </authorList>
    </citation>
    <scope>NUCLEOTIDE SEQUENCE</scope>
    <source>
        <strain evidence="2">G3-8215</strain>
    </source>
</reference>
<keyword evidence="1" id="KW-0732">Signal</keyword>